<organism evidence="11 12">
    <name type="scientific">Dokdonia genika</name>
    <dbReference type="NCBI Taxonomy" id="308113"/>
    <lineage>
        <taxon>Bacteria</taxon>
        <taxon>Pseudomonadati</taxon>
        <taxon>Bacteroidota</taxon>
        <taxon>Flavobacteriia</taxon>
        <taxon>Flavobacteriales</taxon>
        <taxon>Flavobacteriaceae</taxon>
        <taxon>Dokdonia</taxon>
    </lineage>
</organism>
<feature type="binding site" evidence="9">
    <location>
        <begin position="123"/>
        <end position="129"/>
    </location>
    <ligand>
        <name>ATP</name>
        <dbReference type="ChEBI" id="CHEBI:30616"/>
    </ligand>
</feature>
<dbReference type="EMBL" id="JBHSHB010000012">
    <property type="protein sequence ID" value="MFC4690253.1"/>
    <property type="molecule type" value="Genomic_DNA"/>
</dbReference>
<feature type="binding site" evidence="9">
    <location>
        <position position="74"/>
    </location>
    <ligand>
        <name>substrate</name>
    </ligand>
</feature>
<keyword evidence="4 9" id="KW-0547">Nucleotide-binding</keyword>
<evidence type="ECO:0000313" key="12">
    <source>
        <dbReference type="Proteomes" id="UP001595878"/>
    </source>
</evidence>
<dbReference type="Gene3D" id="3.40.50.620">
    <property type="entry name" value="HUPs"/>
    <property type="match status" value="1"/>
</dbReference>
<dbReference type="HAMAP" id="MF_00151">
    <property type="entry name" value="PPAT_bact"/>
    <property type="match status" value="1"/>
</dbReference>
<keyword evidence="1 9" id="KW-0963">Cytoplasm</keyword>
<comment type="cofactor">
    <cofactor evidence="9">
        <name>Mg(2+)</name>
        <dbReference type="ChEBI" id="CHEBI:18420"/>
    </cofactor>
</comment>
<keyword evidence="2 9" id="KW-0808">Transferase</keyword>
<evidence type="ECO:0000256" key="8">
    <source>
        <dbReference type="ARBA" id="ARBA00029346"/>
    </source>
</evidence>
<evidence type="ECO:0000256" key="2">
    <source>
        <dbReference type="ARBA" id="ARBA00022679"/>
    </source>
</evidence>
<reference evidence="12" key="1">
    <citation type="journal article" date="2019" name="Int. J. Syst. Evol. Microbiol.">
        <title>The Global Catalogue of Microorganisms (GCM) 10K type strain sequencing project: providing services to taxonomists for standard genome sequencing and annotation.</title>
        <authorList>
            <consortium name="The Broad Institute Genomics Platform"/>
            <consortium name="The Broad Institute Genome Sequencing Center for Infectious Disease"/>
            <person name="Wu L."/>
            <person name="Ma J."/>
        </authorList>
    </citation>
    <scope>NUCLEOTIDE SEQUENCE [LARGE SCALE GENOMIC DNA]</scope>
    <source>
        <strain evidence="12">CGMCC 4.7427</strain>
    </source>
</reference>
<keyword evidence="3 9" id="KW-0548">Nucleotidyltransferase</keyword>
<evidence type="ECO:0000256" key="3">
    <source>
        <dbReference type="ARBA" id="ARBA00022695"/>
    </source>
</evidence>
<dbReference type="RefSeq" id="WP_035336114.1">
    <property type="nucleotide sequence ID" value="NZ_JBHSHB010000012.1"/>
</dbReference>
<evidence type="ECO:0000259" key="10">
    <source>
        <dbReference type="Pfam" id="PF01467"/>
    </source>
</evidence>
<comment type="similarity">
    <text evidence="9">Belongs to the bacterial CoaD family.</text>
</comment>
<feature type="site" description="Transition state stabilizer" evidence="9">
    <location>
        <position position="18"/>
    </location>
</feature>
<dbReference type="Proteomes" id="UP001595878">
    <property type="component" value="Unassembled WGS sequence"/>
</dbReference>
<dbReference type="NCBIfam" id="TIGR00125">
    <property type="entry name" value="cyt_tran_rel"/>
    <property type="match status" value="1"/>
</dbReference>
<dbReference type="EC" id="2.7.7.3" evidence="9"/>
<keyword evidence="7 9" id="KW-0173">Coenzyme A biosynthesis</keyword>
<gene>
    <name evidence="9 11" type="primary">coaD</name>
    <name evidence="11" type="ORF">ACFO5T_07410</name>
</gene>
<feature type="binding site" evidence="9">
    <location>
        <position position="18"/>
    </location>
    <ligand>
        <name>ATP</name>
        <dbReference type="ChEBI" id="CHEBI:30616"/>
    </ligand>
</feature>
<evidence type="ECO:0000256" key="6">
    <source>
        <dbReference type="ARBA" id="ARBA00022842"/>
    </source>
</evidence>
<accession>A0ABV9L969</accession>
<feature type="binding site" evidence="9">
    <location>
        <position position="88"/>
    </location>
    <ligand>
        <name>substrate</name>
    </ligand>
</feature>
<protein>
    <recommendedName>
        <fullName evidence="9">Phosphopantetheine adenylyltransferase</fullName>
        <ecNumber evidence="9">2.7.7.3</ecNumber>
    </recommendedName>
    <alternativeName>
        <fullName evidence="9">Dephospho-CoA pyrophosphorylase</fullName>
    </alternativeName>
    <alternativeName>
        <fullName evidence="9">Pantetheine-phosphate adenylyltransferase</fullName>
        <shortName evidence="9">PPAT</shortName>
    </alternativeName>
</protein>
<sequence>MKRKAVFPGSFDPITLGHYDIIERGLTLFDEIILAIGVNSDKKYMFSLEQRKQFLEDTFKDEPRIKVMTYKGLTIDFCKEQESEFILRGLRNPGDFEFEKAIAHTNRKLSGIETVFLLTSSGKSYISSSIVRDVIRNGGDCSGLVPDVVEPCAIKIWKEIQAKAK</sequence>
<evidence type="ECO:0000256" key="7">
    <source>
        <dbReference type="ARBA" id="ARBA00022993"/>
    </source>
</evidence>
<evidence type="ECO:0000313" key="11">
    <source>
        <dbReference type="EMBL" id="MFC4690253.1"/>
    </source>
</evidence>
<comment type="pathway">
    <text evidence="9">Cofactor biosynthesis; coenzyme A biosynthesis; CoA from (R)-pantothenate: step 4/5.</text>
</comment>
<comment type="function">
    <text evidence="9">Reversibly transfers an adenylyl group from ATP to 4'-phosphopantetheine, yielding dephospho-CoA (dPCoA) and pyrophosphate.</text>
</comment>
<keyword evidence="5 9" id="KW-0067">ATP-binding</keyword>
<dbReference type="Pfam" id="PF01467">
    <property type="entry name" value="CTP_transf_like"/>
    <property type="match status" value="1"/>
</dbReference>
<evidence type="ECO:0000256" key="4">
    <source>
        <dbReference type="ARBA" id="ARBA00022741"/>
    </source>
</evidence>
<dbReference type="PRINTS" id="PR01020">
    <property type="entry name" value="LPSBIOSNTHSS"/>
</dbReference>
<evidence type="ECO:0000256" key="1">
    <source>
        <dbReference type="ARBA" id="ARBA00022490"/>
    </source>
</evidence>
<comment type="subcellular location">
    <subcellularLocation>
        <location evidence="9">Cytoplasm</location>
    </subcellularLocation>
</comment>
<comment type="subunit">
    <text evidence="9">Homohexamer.</text>
</comment>
<comment type="catalytic activity">
    <reaction evidence="8 9">
        <text>(R)-4'-phosphopantetheine + ATP + H(+) = 3'-dephospho-CoA + diphosphate</text>
        <dbReference type="Rhea" id="RHEA:19801"/>
        <dbReference type="ChEBI" id="CHEBI:15378"/>
        <dbReference type="ChEBI" id="CHEBI:30616"/>
        <dbReference type="ChEBI" id="CHEBI:33019"/>
        <dbReference type="ChEBI" id="CHEBI:57328"/>
        <dbReference type="ChEBI" id="CHEBI:61723"/>
        <dbReference type="EC" id="2.7.7.3"/>
    </reaction>
</comment>
<evidence type="ECO:0000256" key="5">
    <source>
        <dbReference type="ARBA" id="ARBA00022840"/>
    </source>
</evidence>
<keyword evidence="12" id="KW-1185">Reference proteome</keyword>
<name>A0ABV9L969_9FLAO</name>
<feature type="binding site" evidence="9">
    <location>
        <position position="99"/>
    </location>
    <ligand>
        <name>ATP</name>
        <dbReference type="ChEBI" id="CHEBI:30616"/>
    </ligand>
</feature>
<feature type="binding site" evidence="9">
    <location>
        <position position="42"/>
    </location>
    <ligand>
        <name>substrate</name>
    </ligand>
</feature>
<feature type="binding site" evidence="9">
    <location>
        <position position="10"/>
    </location>
    <ligand>
        <name>substrate</name>
    </ligand>
</feature>
<feature type="domain" description="Cytidyltransferase-like" evidence="10">
    <location>
        <begin position="6"/>
        <end position="133"/>
    </location>
</feature>
<evidence type="ECO:0000256" key="9">
    <source>
        <dbReference type="HAMAP-Rule" id="MF_00151"/>
    </source>
</evidence>
<dbReference type="PANTHER" id="PTHR21342:SF1">
    <property type="entry name" value="PHOSPHOPANTETHEINE ADENYLYLTRANSFERASE"/>
    <property type="match status" value="1"/>
</dbReference>
<dbReference type="GO" id="GO:0004595">
    <property type="term" value="F:pantetheine-phosphate adenylyltransferase activity"/>
    <property type="evidence" value="ECO:0007669"/>
    <property type="project" value="UniProtKB-EC"/>
</dbReference>
<dbReference type="NCBIfam" id="TIGR01510">
    <property type="entry name" value="coaD_prev_kdtB"/>
    <property type="match status" value="1"/>
</dbReference>
<dbReference type="PANTHER" id="PTHR21342">
    <property type="entry name" value="PHOSPHOPANTETHEINE ADENYLYLTRANSFERASE"/>
    <property type="match status" value="1"/>
</dbReference>
<dbReference type="InterPro" id="IPR014729">
    <property type="entry name" value="Rossmann-like_a/b/a_fold"/>
</dbReference>
<dbReference type="SUPFAM" id="SSF52374">
    <property type="entry name" value="Nucleotidylyl transferase"/>
    <property type="match status" value="1"/>
</dbReference>
<feature type="binding site" evidence="9">
    <location>
        <begin position="89"/>
        <end position="91"/>
    </location>
    <ligand>
        <name>ATP</name>
        <dbReference type="ChEBI" id="CHEBI:30616"/>
    </ligand>
</feature>
<proteinExistence type="inferred from homology"/>
<keyword evidence="6 9" id="KW-0460">Magnesium</keyword>
<comment type="caution">
    <text evidence="11">The sequence shown here is derived from an EMBL/GenBank/DDBJ whole genome shotgun (WGS) entry which is preliminary data.</text>
</comment>
<dbReference type="InterPro" id="IPR004821">
    <property type="entry name" value="Cyt_trans-like"/>
</dbReference>
<feature type="binding site" evidence="9">
    <location>
        <begin position="10"/>
        <end position="11"/>
    </location>
    <ligand>
        <name>ATP</name>
        <dbReference type="ChEBI" id="CHEBI:30616"/>
    </ligand>
</feature>
<dbReference type="InterPro" id="IPR001980">
    <property type="entry name" value="PPAT"/>
</dbReference>